<comment type="subcellular location">
    <subcellularLocation>
        <location evidence="1">Membrane</location>
        <topology evidence="1">Multi-pass membrane protein</topology>
    </subcellularLocation>
</comment>
<evidence type="ECO:0000256" key="4">
    <source>
        <dbReference type="ARBA" id="ARBA00022692"/>
    </source>
</evidence>
<dbReference type="InterPro" id="IPR036259">
    <property type="entry name" value="MFS_trans_sf"/>
</dbReference>
<feature type="region of interest" description="Disordered" evidence="7">
    <location>
        <begin position="819"/>
        <end position="847"/>
    </location>
</feature>
<feature type="compositionally biased region" description="Basic and acidic residues" evidence="7">
    <location>
        <begin position="819"/>
        <end position="838"/>
    </location>
</feature>
<accession>A0A922M1A4</accession>
<dbReference type="AlphaFoldDB" id="A0A922M1A4"/>
<dbReference type="PANTHER" id="PTHR23511">
    <property type="entry name" value="SYNAPTIC VESICLE GLYCOPROTEIN 2"/>
    <property type="match status" value="1"/>
</dbReference>
<feature type="transmembrane region" description="Helical" evidence="8">
    <location>
        <begin position="701"/>
        <end position="720"/>
    </location>
</feature>
<feature type="transmembrane region" description="Helical" evidence="8">
    <location>
        <begin position="575"/>
        <end position="594"/>
    </location>
</feature>
<reference evidence="9" key="1">
    <citation type="journal article" date="2021" name="G3 (Bethesda)">
        <title>Genome and transcriptome analysis of the beet armyworm Spodoptera exigua reveals targets for pest control. .</title>
        <authorList>
            <person name="Simon S."/>
            <person name="Breeschoten T."/>
            <person name="Jansen H.J."/>
            <person name="Dirks R.P."/>
            <person name="Schranz M.E."/>
            <person name="Ros V.I.D."/>
        </authorList>
    </citation>
    <scope>NUCLEOTIDE SEQUENCE</scope>
    <source>
        <strain evidence="9">TB_SE_WUR_2020</strain>
    </source>
</reference>
<feature type="transmembrane region" description="Helical" evidence="8">
    <location>
        <begin position="437"/>
        <end position="458"/>
    </location>
</feature>
<dbReference type="EMBL" id="JACEFF010000928">
    <property type="protein sequence ID" value="KAH9628119.1"/>
    <property type="molecule type" value="Genomic_DNA"/>
</dbReference>
<feature type="transmembrane region" description="Helical" evidence="8">
    <location>
        <begin position="668"/>
        <end position="689"/>
    </location>
</feature>
<dbReference type="PANTHER" id="PTHR23511:SF34">
    <property type="entry name" value="SYNAPTIC VESICLE GLYCOPROTEIN 2"/>
    <property type="match status" value="1"/>
</dbReference>
<keyword evidence="4 8" id="KW-0812">Transmembrane</keyword>
<dbReference type="GO" id="GO:0016020">
    <property type="term" value="C:membrane"/>
    <property type="evidence" value="ECO:0007669"/>
    <property type="project" value="UniProtKB-SubCell"/>
</dbReference>
<name>A0A922M1A4_SPOEX</name>
<sequence length="847" mass="93200">MSEERDLIKKRGSFKGRLTAFVTFLDSLKDKVLSSCDVSELQLRMGKMESLYEQYDEVQLRLECIADDIKESSVALKGLIDQLNKDLRALESLGEPVKHWDTFLIYHVTQKIDHRTYREWEEFKGRIDKESSITFDMFMQFLRTRADLIENLERLQTNNNNSQTAGRSNPKIKSMLVNQPHNSPSIETAPKVNKFILGINNVSSHVGKTCRVDMTSLDDHFNFNLHCLVLPFITSEVPCREININNFDLPSNITLADPKFYEPADVDLLIGADLFWKLLGSQKLELGNGKPILYKTHLGWIVSGPILTNDLKCNFCKDVSHDHKYVSSFDLPEQRLCEKEPSILGDSFKKATHCCLSLVSRDLPASIDVDIAPHEPDKLLVLNNSTLLSSSSPGGVASAFFWGIVGDVFGRRNVLSMTLLLDATITLAQSVVADYRLLLAARTINGFVIAIAWLVIPFKMADHETLLPIYSWRLFLALSSIPGFISGGWVLALPESPRLLSDTNRSEKALKIMADIYKSNHGTSAEFKIKKLIQDEVFVGKTLSSEESRTKVLFMSVIKDLKTFVSKSYAVKSSLILFMFFANMAAGFGLNMWIPELLLRIQGRECKLAASAAKPENARLFNATTHWKDLKYDSYGKAIPVPGLNDSSNFDDHFGQGIPCDSTIDSEVFTSGLIVGACCVLGNAACAILCARGGALGVRRAAIACTAVCALASACLAATACSCSSFNKIAVAAAAALNAASLNGNVLLIRLLLHALPARLSGLGVCWGAWWGRAGGVASNLAVGVLLDFSCPAPFIAVGALLALSIGAIMVLKLEEDREEPSQKKEEDLDHGQEKNTGLDRYISTYM</sequence>
<organism evidence="9 10">
    <name type="scientific">Spodoptera exigua</name>
    <name type="common">Beet armyworm</name>
    <name type="synonym">Noctua fulgens</name>
    <dbReference type="NCBI Taxonomy" id="7107"/>
    <lineage>
        <taxon>Eukaryota</taxon>
        <taxon>Metazoa</taxon>
        <taxon>Ecdysozoa</taxon>
        <taxon>Arthropoda</taxon>
        <taxon>Hexapoda</taxon>
        <taxon>Insecta</taxon>
        <taxon>Pterygota</taxon>
        <taxon>Neoptera</taxon>
        <taxon>Endopterygota</taxon>
        <taxon>Lepidoptera</taxon>
        <taxon>Glossata</taxon>
        <taxon>Ditrysia</taxon>
        <taxon>Noctuoidea</taxon>
        <taxon>Noctuidae</taxon>
        <taxon>Amphipyrinae</taxon>
        <taxon>Spodoptera</taxon>
    </lineage>
</organism>
<dbReference type="Pfam" id="PF00083">
    <property type="entry name" value="Sugar_tr"/>
    <property type="match status" value="1"/>
</dbReference>
<dbReference type="Proteomes" id="UP000814243">
    <property type="component" value="Unassembled WGS sequence"/>
</dbReference>
<proteinExistence type="inferred from homology"/>
<feature type="transmembrane region" description="Helical" evidence="8">
    <location>
        <begin position="793"/>
        <end position="814"/>
    </location>
</feature>
<dbReference type="Gene3D" id="1.20.1250.20">
    <property type="entry name" value="MFS general substrate transporter like domains"/>
    <property type="match status" value="2"/>
</dbReference>
<evidence type="ECO:0000256" key="1">
    <source>
        <dbReference type="ARBA" id="ARBA00004141"/>
    </source>
</evidence>
<dbReference type="SUPFAM" id="SSF103473">
    <property type="entry name" value="MFS general substrate transporter"/>
    <property type="match status" value="1"/>
</dbReference>
<feature type="transmembrane region" description="Helical" evidence="8">
    <location>
        <begin position="765"/>
        <end position="787"/>
    </location>
</feature>
<keyword evidence="5 8" id="KW-1133">Transmembrane helix</keyword>
<keyword evidence="6 8" id="KW-0472">Membrane</keyword>
<evidence type="ECO:0000313" key="10">
    <source>
        <dbReference type="Proteomes" id="UP000814243"/>
    </source>
</evidence>
<feature type="transmembrane region" description="Helical" evidence="8">
    <location>
        <begin position="732"/>
        <end position="753"/>
    </location>
</feature>
<dbReference type="InterPro" id="IPR005828">
    <property type="entry name" value="MFS_sugar_transport-like"/>
</dbReference>
<gene>
    <name evidence="9" type="ORF">HF086_018335</name>
</gene>
<feature type="transmembrane region" description="Helical" evidence="8">
    <location>
        <begin position="470"/>
        <end position="492"/>
    </location>
</feature>
<keyword evidence="3" id="KW-0813">Transport</keyword>
<evidence type="ECO:0000256" key="8">
    <source>
        <dbReference type="SAM" id="Phobius"/>
    </source>
</evidence>
<evidence type="ECO:0000313" key="9">
    <source>
        <dbReference type="EMBL" id="KAH9628119.1"/>
    </source>
</evidence>
<evidence type="ECO:0000256" key="7">
    <source>
        <dbReference type="SAM" id="MobiDB-lite"/>
    </source>
</evidence>
<protein>
    <submittedName>
        <fullName evidence="9">Uncharacterized protein</fullName>
    </submittedName>
</protein>
<dbReference type="InterPro" id="IPR005312">
    <property type="entry name" value="DUF1759"/>
</dbReference>
<evidence type="ECO:0000256" key="6">
    <source>
        <dbReference type="ARBA" id="ARBA00023136"/>
    </source>
</evidence>
<comment type="similarity">
    <text evidence="2">Belongs to the major facilitator superfamily.</text>
</comment>
<evidence type="ECO:0000256" key="2">
    <source>
        <dbReference type="ARBA" id="ARBA00008335"/>
    </source>
</evidence>
<evidence type="ECO:0000256" key="3">
    <source>
        <dbReference type="ARBA" id="ARBA00022448"/>
    </source>
</evidence>
<comment type="caution">
    <text evidence="9">The sequence shown here is derived from an EMBL/GenBank/DDBJ whole genome shotgun (WGS) entry which is preliminary data.</text>
</comment>
<dbReference type="GO" id="GO:0022857">
    <property type="term" value="F:transmembrane transporter activity"/>
    <property type="evidence" value="ECO:0007669"/>
    <property type="project" value="InterPro"/>
</dbReference>
<dbReference type="Pfam" id="PF03564">
    <property type="entry name" value="DUF1759"/>
    <property type="match status" value="1"/>
</dbReference>
<evidence type="ECO:0000256" key="5">
    <source>
        <dbReference type="ARBA" id="ARBA00022989"/>
    </source>
</evidence>